<reference evidence="2 3" key="1">
    <citation type="submission" date="2018-08" db="EMBL/GenBank/DDBJ databases">
        <title>A genome reference for cultivated species of the human gut microbiota.</title>
        <authorList>
            <person name="Zou Y."/>
            <person name="Xue W."/>
            <person name="Luo G."/>
        </authorList>
    </citation>
    <scope>NUCLEOTIDE SEQUENCE [LARGE SCALE GENOMIC DNA]</scope>
    <source>
        <strain evidence="2 3">OF03-3</strain>
    </source>
</reference>
<feature type="domain" description="DUF1653" evidence="1">
    <location>
        <begin position="203"/>
        <end position="262"/>
    </location>
</feature>
<dbReference type="PANTHER" id="PTHR35602:SF3">
    <property type="entry name" value="ESTERASE YQIA"/>
    <property type="match status" value="1"/>
</dbReference>
<dbReference type="InterPro" id="IPR029058">
    <property type="entry name" value="AB_hydrolase_fold"/>
</dbReference>
<evidence type="ECO:0000259" key="1">
    <source>
        <dbReference type="Pfam" id="PF07866"/>
    </source>
</evidence>
<proteinExistence type="predicted"/>
<dbReference type="EMBL" id="QSCI01000004">
    <property type="protein sequence ID" value="RGX98043.1"/>
    <property type="molecule type" value="Genomic_DNA"/>
</dbReference>
<gene>
    <name evidence="2" type="ORF">DXA63_02330</name>
</gene>
<dbReference type="SUPFAM" id="SSF53474">
    <property type="entry name" value="alpha/beta-Hydrolases"/>
    <property type="match status" value="1"/>
</dbReference>
<organism evidence="2 3">
    <name type="scientific">Segatella copri</name>
    <dbReference type="NCBI Taxonomy" id="165179"/>
    <lineage>
        <taxon>Bacteria</taxon>
        <taxon>Pseudomonadati</taxon>
        <taxon>Bacteroidota</taxon>
        <taxon>Bacteroidia</taxon>
        <taxon>Bacteroidales</taxon>
        <taxon>Prevotellaceae</taxon>
        <taxon>Segatella</taxon>
    </lineage>
</organism>
<dbReference type="InterPro" id="IPR037135">
    <property type="entry name" value="DUF1653-like_dom_sf"/>
</dbReference>
<evidence type="ECO:0000313" key="3">
    <source>
        <dbReference type="Proteomes" id="UP000285604"/>
    </source>
</evidence>
<dbReference type="Gene3D" id="2.30.30.320">
    <property type="entry name" value="DUF1653-like domain"/>
    <property type="match status" value="1"/>
</dbReference>
<sequence>MKKILFLHGFFATGSCPMARALKEAFEGTAVVLTPDLPLHPKEALKEIRSIIDREQPDLLLGNSCGSFLAQMLDPVVGIPALLGNPYFMMTEFLKERIGEHEYKAPRKDGNQRLVIDEALIEEFAELEAVQFDHCNPYYKNRVWGLFGEQDTLAHFSPLFLQHYYQAFHFPGGHTPTEQEVKTWYAPLAQKMLMEFSTKEERYFQHFKGGKYKFIHSAFDSETQERMVVYQALYGDQAYWVRPEDMFFGKVTRDGRTFNRFTEIDKKLWRHSIM</sequence>
<name>A0AA92URR3_9BACT</name>
<dbReference type="InterPro" id="IPR008886">
    <property type="entry name" value="UPF0227/Esterase_YqiA"/>
</dbReference>
<protein>
    <submittedName>
        <fullName evidence="2">DUF1653 domain-containing protein</fullName>
    </submittedName>
</protein>
<dbReference type="PANTHER" id="PTHR35602">
    <property type="entry name" value="ESTERASE YQIA-RELATED"/>
    <property type="match status" value="1"/>
</dbReference>
<evidence type="ECO:0000313" key="2">
    <source>
        <dbReference type="EMBL" id="RGX98043.1"/>
    </source>
</evidence>
<dbReference type="Pfam" id="PF05728">
    <property type="entry name" value="UPF0227"/>
    <property type="match status" value="1"/>
</dbReference>
<dbReference type="Pfam" id="PF07866">
    <property type="entry name" value="DUF1653"/>
    <property type="match status" value="1"/>
</dbReference>
<dbReference type="Proteomes" id="UP000285604">
    <property type="component" value="Unassembled WGS sequence"/>
</dbReference>
<comment type="caution">
    <text evidence="2">The sequence shown here is derived from an EMBL/GenBank/DDBJ whole genome shotgun (WGS) entry which is preliminary data.</text>
</comment>
<dbReference type="Gene3D" id="3.40.50.1820">
    <property type="entry name" value="alpha/beta hydrolase"/>
    <property type="match status" value="1"/>
</dbReference>
<dbReference type="AlphaFoldDB" id="A0AA92URR3"/>
<dbReference type="InterPro" id="IPR023387">
    <property type="entry name" value="DUF1653-like_dom"/>
</dbReference>
<dbReference type="PROSITE" id="PS51257">
    <property type="entry name" value="PROKAR_LIPOPROTEIN"/>
    <property type="match status" value="1"/>
</dbReference>
<accession>A0AA92URR3</accession>